<organism evidence="2 3">
    <name type="scientific">Aspergillus minisclerotigenes</name>
    <dbReference type="NCBI Taxonomy" id="656917"/>
    <lineage>
        <taxon>Eukaryota</taxon>
        <taxon>Fungi</taxon>
        <taxon>Dikarya</taxon>
        <taxon>Ascomycota</taxon>
        <taxon>Pezizomycotina</taxon>
        <taxon>Eurotiomycetes</taxon>
        <taxon>Eurotiomycetidae</taxon>
        <taxon>Eurotiales</taxon>
        <taxon>Aspergillaceae</taxon>
        <taxon>Aspergillus</taxon>
        <taxon>Aspergillus subgen. Circumdati</taxon>
    </lineage>
</organism>
<feature type="region of interest" description="Disordered" evidence="1">
    <location>
        <begin position="104"/>
        <end position="134"/>
    </location>
</feature>
<protein>
    <submittedName>
        <fullName evidence="2">Uncharacterized protein</fullName>
    </submittedName>
</protein>
<evidence type="ECO:0000313" key="3">
    <source>
        <dbReference type="Proteomes" id="UP000326289"/>
    </source>
</evidence>
<dbReference type="AlphaFoldDB" id="A0A5N6JM61"/>
<feature type="region of interest" description="Disordered" evidence="1">
    <location>
        <begin position="311"/>
        <end position="340"/>
    </location>
</feature>
<feature type="compositionally biased region" description="Basic and acidic residues" evidence="1">
    <location>
        <begin position="522"/>
        <end position="535"/>
    </location>
</feature>
<feature type="region of interest" description="Disordered" evidence="1">
    <location>
        <begin position="33"/>
        <end position="57"/>
    </location>
</feature>
<name>A0A5N6JM61_9EURO</name>
<sequence length="585" mass="64579">MIRYKPTRVTLGESDVHDCLERLFLRHTRFVERQEQDTDQSDSENNESASVDSNSFSPYAYSDGSSYDKDLHSLFSESPSRGSWQRNRRSFSVSPSIEAHSLSPSEELRWGRMTHRKQSSSPTSADVERPDPLIATGDYQSSVNTDYLGLGSLSKGIHWQSPVKPLVACCAEPLYHSLKAHSLFSYLSKNSLSRWENSINTAWERVRQFFVASGNHPASEHSLCCFPQGTNISDVTLPAAFSADRFLADNNPYLEEGITTDNTGHAPTLPKSASADADFELRAQTITPRQFQVPAQSPDCLTDICLDENPSLQASPMTEPARKTLKTTEGSKIDTSVSPHGEQVGFTVRHNKGSDAEPQISEAELPHKACDAASLDITSSRNIRTGSGKRSSSPLPEIIDRNHQGDEYDMGEGSDLPASSIERDQHDASYTHSHRGTPDDDTAIEPPLPATQIEDGVAEPNALMFSKEEMDRIGAMLYREADAALRCLVSSQCEGAPIVEPDLMVSTSPKEHGGQDNLVDPHGGRLEPAGNEREPSQHVMRASVQFQKQVNTMMAELYHQVEDKAEDFGLASLRRKPLGEWYKGT</sequence>
<evidence type="ECO:0000256" key="1">
    <source>
        <dbReference type="SAM" id="MobiDB-lite"/>
    </source>
</evidence>
<dbReference type="Proteomes" id="UP000326289">
    <property type="component" value="Unassembled WGS sequence"/>
</dbReference>
<dbReference type="EMBL" id="ML732764">
    <property type="protein sequence ID" value="KAB8279758.1"/>
    <property type="molecule type" value="Genomic_DNA"/>
</dbReference>
<keyword evidence="3" id="KW-1185">Reference proteome</keyword>
<feature type="region of interest" description="Disordered" evidence="1">
    <location>
        <begin position="426"/>
        <end position="445"/>
    </location>
</feature>
<feature type="compositionally biased region" description="Polar residues" evidence="1">
    <location>
        <begin position="327"/>
        <end position="338"/>
    </location>
</feature>
<reference evidence="2 3" key="1">
    <citation type="submission" date="2019-04" db="EMBL/GenBank/DDBJ databases">
        <title>Fungal friends and foes A comparative genomics study of 23 Aspergillus species from section Flavi.</title>
        <authorList>
            <consortium name="DOE Joint Genome Institute"/>
            <person name="Kjaerbolling I."/>
            <person name="Vesth T.C."/>
            <person name="Frisvad J.C."/>
            <person name="Nybo J.L."/>
            <person name="Theobald S."/>
            <person name="Kildgaard S."/>
            <person name="Petersen T.I."/>
            <person name="Kuo A."/>
            <person name="Sato A."/>
            <person name="Lyhne E.K."/>
            <person name="Kogle M.E."/>
            <person name="Wiebenga A."/>
            <person name="Kun R.S."/>
            <person name="Lubbers R.J."/>
            <person name="Makela M.R."/>
            <person name="Barry K."/>
            <person name="Chovatia M."/>
            <person name="Clum A."/>
            <person name="Daum C."/>
            <person name="Haridas S."/>
            <person name="He G."/>
            <person name="LaButti K."/>
            <person name="Lipzen A."/>
            <person name="Mondo S."/>
            <person name="Pangilinan J."/>
            <person name="Riley R."/>
            <person name="Salamov A."/>
            <person name="Simmons B.A."/>
            <person name="Magnuson J.K."/>
            <person name="Henrissat B."/>
            <person name="Mortensen U.H."/>
            <person name="Larsen T.O."/>
            <person name="De vries R.P."/>
            <person name="Grigoriev I.V."/>
            <person name="Machida M."/>
            <person name="Baker S.E."/>
            <person name="Andersen M.R."/>
        </authorList>
    </citation>
    <scope>NUCLEOTIDE SEQUENCE [LARGE SCALE GENOMIC DNA]</scope>
    <source>
        <strain evidence="2 3">CBS 117635</strain>
    </source>
</reference>
<proteinExistence type="predicted"/>
<feature type="region of interest" description="Disordered" evidence="1">
    <location>
        <begin position="380"/>
        <end position="420"/>
    </location>
</feature>
<evidence type="ECO:0000313" key="2">
    <source>
        <dbReference type="EMBL" id="KAB8279758.1"/>
    </source>
</evidence>
<accession>A0A5N6JM61</accession>
<gene>
    <name evidence="2" type="ORF">BDV30DRAFT_232883</name>
</gene>
<feature type="compositionally biased region" description="Polar residues" evidence="1">
    <location>
        <begin position="380"/>
        <end position="394"/>
    </location>
</feature>
<feature type="region of interest" description="Disordered" evidence="1">
    <location>
        <begin position="509"/>
        <end position="535"/>
    </location>
</feature>
<feature type="compositionally biased region" description="Polar residues" evidence="1">
    <location>
        <begin position="46"/>
        <end position="57"/>
    </location>
</feature>